<dbReference type="Pfam" id="PF00754">
    <property type="entry name" value="F5_F8_type_C"/>
    <property type="match status" value="1"/>
</dbReference>
<dbReference type="SUPFAM" id="SSF49785">
    <property type="entry name" value="Galactose-binding domain-like"/>
    <property type="match status" value="1"/>
</dbReference>
<sequence>VTSFVLKVDTMNADEMATGEKAKYLLTLTLQTKLTDLNVYLKLPYNTTSLFTVSSVEIGEIGSNLVLQEPLPKPVLKTVRNNAGNNQVVWSFGAIERVSEFPAESSHDDMVVRATIQAQDHPKMFQNSIHWLNFAAIYNESSQYVVQKPVTVRSGGKTFVKVDLRLNSTFQSSYDSIYSAGQTRSFGVEIFHHYDSRASTKNLELIILTQDYLKFESVTSENSLDHTYEVTNTTGRTVIKISHLNLHQTLSLKISMTVGVFTPNISRSKINDHYFTNNVIAELHYNGLSPEICQHDTPVQVVVKTFDYQVVPIFSKKEASLIEPFPLIETLDPPMKCSSCGFYNCCTSKNLTINSPSYWMPFSVEDKQQFLEFDFRTAIMLKEISLQGSGKERNAFVKTFSLMSSNDGIRWTTQIYRGKKQIYEGNSDCESVVVRKIKPVLKSRYVRIIPLTWRKRAALRLEFFIKSGDIE</sequence>
<evidence type="ECO:0000313" key="1">
    <source>
        <dbReference type="EMBL" id="CAB4034488.1"/>
    </source>
</evidence>
<comment type="caution">
    <text evidence="1">The sequence shown here is derived from an EMBL/GenBank/DDBJ whole genome shotgun (WGS) entry which is preliminary data.</text>
</comment>
<keyword evidence="2" id="KW-1185">Reference proteome</keyword>
<gene>
    <name evidence="1" type="ORF">PACLA_8A048941</name>
</gene>
<organism evidence="1 2">
    <name type="scientific">Paramuricea clavata</name>
    <name type="common">Red gorgonian</name>
    <name type="synonym">Violescent sea-whip</name>
    <dbReference type="NCBI Taxonomy" id="317549"/>
    <lineage>
        <taxon>Eukaryota</taxon>
        <taxon>Metazoa</taxon>
        <taxon>Cnidaria</taxon>
        <taxon>Anthozoa</taxon>
        <taxon>Octocorallia</taxon>
        <taxon>Malacalcyonacea</taxon>
        <taxon>Plexauridae</taxon>
        <taxon>Paramuricea</taxon>
    </lineage>
</organism>
<reference evidence="1" key="1">
    <citation type="submission" date="2020-04" db="EMBL/GenBank/DDBJ databases">
        <authorList>
            <person name="Alioto T."/>
            <person name="Alioto T."/>
            <person name="Gomez Garrido J."/>
        </authorList>
    </citation>
    <scope>NUCLEOTIDE SEQUENCE</scope>
    <source>
        <strain evidence="1">A484AB</strain>
    </source>
</reference>
<dbReference type="Gene3D" id="2.60.120.260">
    <property type="entry name" value="Galactose-binding domain-like"/>
    <property type="match status" value="1"/>
</dbReference>
<protein>
    <submittedName>
        <fullName evidence="1">Uncharacterized protein</fullName>
    </submittedName>
</protein>
<dbReference type="InterPro" id="IPR008979">
    <property type="entry name" value="Galactose-bd-like_sf"/>
</dbReference>
<dbReference type="EMBL" id="CACRXK020020160">
    <property type="protein sequence ID" value="CAB4034488.1"/>
    <property type="molecule type" value="Genomic_DNA"/>
</dbReference>
<dbReference type="AlphaFoldDB" id="A0A6S7JTT0"/>
<dbReference type="Proteomes" id="UP001152795">
    <property type="component" value="Unassembled WGS sequence"/>
</dbReference>
<feature type="non-terminal residue" evidence="1">
    <location>
        <position position="471"/>
    </location>
</feature>
<evidence type="ECO:0000313" key="2">
    <source>
        <dbReference type="Proteomes" id="UP001152795"/>
    </source>
</evidence>
<dbReference type="InterPro" id="IPR000421">
    <property type="entry name" value="FA58C"/>
</dbReference>
<dbReference type="OrthoDB" id="6071166at2759"/>
<name>A0A6S7JTT0_PARCT</name>
<proteinExistence type="predicted"/>
<dbReference type="PROSITE" id="PS50022">
    <property type="entry name" value="FA58C_3"/>
    <property type="match status" value="1"/>
</dbReference>
<feature type="non-terminal residue" evidence="1">
    <location>
        <position position="1"/>
    </location>
</feature>
<dbReference type="PANTHER" id="PTHR24543">
    <property type="entry name" value="MULTICOPPER OXIDASE-RELATED"/>
    <property type="match status" value="1"/>
</dbReference>
<dbReference type="CDD" id="cd00057">
    <property type="entry name" value="FA58C"/>
    <property type="match status" value="1"/>
</dbReference>
<accession>A0A6S7JTT0</accession>